<evidence type="ECO:0000256" key="4">
    <source>
        <dbReference type="ARBA" id="ARBA00023136"/>
    </source>
</evidence>
<feature type="transmembrane region" description="Helical" evidence="5">
    <location>
        <begin position="324"/>
        <end position="343"/>
    </location>
</feature>
<feature type="transmembrane region" description="Helical" evidence="5">
    <location>
        <begin position="99"/>
        <end position="121"/>
    </location>
</feature>
<dbReference type="SUPFAM" id="SSF103473">
    <property type="entry name" value="MFS general substrate transporter"/>
    <property type="match status" value="1"/>
</dbReference>
<dbReference type="PANTHER" id="PTHR23507">
    <property type="entry name" value="ZGC:174356"/>
    <property type="match status" value="1"/>
</dbReference>
<accession>A0AAV7JGK0</accession>
<feature type="transmembrane region" description="Helical" evidence="5">
    <location>
        <begin position="192"/>
        <end position="212"/>
    </location>
</feature>
<dbReference type="AlphaFoldDB" id="A0AAV7JGK0"/>
<keyword evidence="3 5" id="KW-1133">Transmembrane helix</keyword>
<evidence type="ECO:0000256" key="1">
    <source>
        <dbReference type="ARBA" id="ARBA00004141"/>
    </source>
</evidence>
<dbReference type="Pfam" id="PF07690">
    <property type="entry name" value="MFS_1"/>
    <property type="match status" value="1"/>
</dbReference>
<protein>
    <recommendedName>
        <fullName evidence="6">Major facilitator superfamily (MFS) profile domain-containing protein</fullName>
    </recommendedName>
</protein>
<name>A0AAV7JGK0_9METZ</name>
<sequence length="475" mass="52449">MILPPEPIIFLYFSSLSFQRFILPEYIYYSSCRQLQGGNCSNILNQNQSVPCYNTSYSINSIQSYASYLSLVAQLLYTVPTLLTILLAGTLSDVRGRKLILITALAASILSSIIFLLIHLFNLHPYFILLPEIIDGIGGNHQSVTIAVSSMVADITSPKRRTFRLGIMESGILMGTCIFQVVSGYLLDWIGFMWSFVIIIIMYVTTLLYILFVPESLPKSANNSSPNGIYHTTKTILRQGITPLMLFIRNKDRFKFAIYLTVFGFIVGDVVTTLSIFPLYALAPPLCWGPSKQGWYLGLTYLARFIGIYLFLPFLFKCGCPDNLLILIGTLDSALVYGLTGVLNTDWGLLGVVPGVALLASLGVPSIRSSLSKLVLPSQHGSLFSIISLLNAVSSIISVVVFNSLYPTLRLINPSWIFYLVGGVTLLPALAVIVLMVYDIMAMKQKSIISETEGDQLINDTDTSIQEADSDNDQK</sequence>
<dbReference type="InterPro" id="IPR011701">
    <property type="entry name" value="MFS"/>
</dbReference>
<feature type="transmembrane region" description="Helical" evidence="5">
    <location>
        <begin position="65"/>
        <end position="87"/>
    </location>
</feature>
<gene>
    <name evidence="7" type="ORF">LOD99_8723</name>
</gene>
<dbReference type="InterPro" id="IPR020846">
    <property type="entry name" value="MFS_dom"/>
</dbReference>
<evidence type="ECO:0000256" key="3">
    <source>
        <dbReference type="ARBA" id="ARBA00022989"/>
    </source>
</evidence>
<keyword evidence="8" id="KW-1185">Reference proteome</keyword>
<dbReference type="GO" id="GO:0016020">
    <property type="term" value="C:membrane"/>
    <property type="evidence" value="ECO:0007669"/>
    <property type="project" value="UniProtKB-SubCell"/>
</dbReference>
<dbReference type="InterPro" id="IPR036259">
    <property type="entry name" value="MFS_trans_sf"/>
</dbReference>
<evidence type="ECO:0000313" key="7">
    <source>
        <dbReference type="EMBL" id="KAI6647546.1"/>
    </source>
</evidence>
<dbReference type="Gene3D" id="1.20.1250.20">
    <property type="entry name" value="MFS general substrate transporter like domains"/>
    <property type="match status" value="1"/>
</dbReference>
<dbReference type="PANTHER" id="PTHR23507:SF1">
    <property type="entry name" value="FI18259P1-RELATED"/>
    <property type="match status" value="1"/>
</dbReference>
<dbReference type="PROSITE" id="PS50850">
    <property type="entry name" value="MFS"/>
    <property type="match status" value="1"/>
</dbReference>
<evidence type="ECO:0000313" key="8">
    <source>
        <dbReference type="Proteomes" id="UP001165289"/>
    </source>
</evidence>
<feature type="domain" description="Major facilitator superfamily (MFS) profile" evidence="6">
    <location>
        <begin position="1"/>
        <end position="440"/>
    </location>
</feature>
<feature type="transmembrane region" description="Helical" evidence="5">
    <location>
        <begin position="256"/>
        <end position="282"/>
    </location>
</feature>
<dbReference type="EMBL" id="JAKMXF010000341">
    <property type="protein sequence ID" value="KAI6647546.1"/>
    <property type="molecule type" value="Genomic_DNA"/>
</dbReference>
<evidence type="ECO:0000259" key="6">
    <source>
        <dbReference type="PROSITE" id="PS50850"/>
    </source>
</evidence>
<comment type="caution">
    <text evidence="7">The sequence shown here is derived from an EMBL/GenBank/DDBJ whole genome shotgun (WGS) entry which is preliminary data.</text>
</comment>
<reference evidence="7 8" key="1">
    <citation type="journal article" date="2023" name="BMC Biol.">
        <title>The compact genome of the sponge Oopsacas minuta (Hexactinellida) is lacking key metazoan core genes.</title>
        <authorList>
            <person name="Santini S."/>
            <person name="Schenkelaars Q."/>
            <person name="Jourda C."/>
            <person name="Duchesne M."/>
            <person name="Belahbib H."/>
            <person name="Rocher C."/>
            <person name="Selva M."/>
            <person name="Riesgo A."/>
            <person name="Vervoort M."/>
            <person name="Leys S.P."/>
            <person name="Kodjabachian L."/>
            <person name="Le Bivic A."/>
            <person name="Borchiellini C."/>
            <person name="Claverie J.M."/>
            <person name="Renard E."/>
        </authorList>
    </citation>
    <scope>NUCLEOTIDE SEQUENCE [LARGE SCALE GENOMIC DNA]</scope>
    <source>
        <strain evidence="7">SPO-2</strain>
    </source>
</reference>
<evidence type="ECO:0000256" key="2">
    <source>
        <dbReference type="ARBA" id="ARBA00022692"/>
    </source>
</evidence>
<keyword evidence="2 5" id="KW-0812">Transmembrane</keyword>
<feature type="transmembrane region" description="Helical" evidence="5">
    <location>
        <begin position="294"/>
        <end position="312"/>
    </location>
</feature>
<comment type="subcellular location">
    <subcellularLocation>
        <location evidence="1">Membrane</location>
        <topology evidence="1">Multi-pass membrane protein</topology>
    </subcellularLocation>
</comment>
<evidence type="ECO:0000256" key="5">
    <source>
        <dbReference type="SAM" id="Phobius"/>
    </source>
</evidence>
<organism evidence="7 8">
    <name type="scientific">Oopsacas minuta</name>
    <dbReference type="NCBI Taxonomy" id="111878"/>
    <lineage>
        <taxon>Eukaryota</taxon>
        <taxon>Metazoa</taxon>
        <taxon>Porifera</taxon>
        <taxon>Hexactinellida</taxon>
        <taxon>Hexasterophora</taxon>
        <taxon>Lyssacinosida</taxon>
        <taxon>Leucopsacidae</taxon>
        <taxon>Oopsacas</taxon>
    </lineage>
</organism>
<dbReference type="Proteomes" id="UP001165289">
    <property type="component" value="Unassembled WGS sequence"/>
</dbReference>
<keyword evidence="4 5" id="KW-0472">Membrane</keyword>
<feature type="transmembrane region" description="Helical" evidence="5">
    <location>
        <begin position="383"/>
        <end position="404"/>
    </location>
</feature>
<proteinExistence type="predicted"/>
<feature type="transmembrane region" description="Helical" evidence="5">
    <location>
        <begin position="416"/>
        <end position="438"/>
    </location>
</feature>
<dbReference type="GO" id="GO:0022857">
    <property type="term" value="F:transmembrane transporter activity"/>
    <property type="evidence" value="ECO:0007669"/>
    <property type="project" value="InterPro"/>
</dbReference>
<feature type="transmembrane region" description="Helical" evidence="5">
    <location>
        <begin position="165"/>
        <end position="186"/>
    </location>
</feature>
<feature type="transmembrane region" description="Helical" evidence="5">
    <location>
        <begin position="349"/>
        <end position="371"/>
    </location>
</feature>